<keyword evidence="1" id="KW-0472">Membrane</keyword>
<keyword evidence="1" id="KW-1133">Transmembrane helix</keyword>
<sequence length="88" mass="9450">MAAIILGSAVLSWCLLALLQGRTRTAAGRYLWAPALTALVVLPLWALLLPSAPLMQASATPLWTVLLASVWVCLAPALVWSVTQWRQG</sequence>
<evidence type="ECO:0000313" key="3">
    <source>
        <dbReference type="Proteomes" id="UP001562065"/>
    </source>
</evidence>
<feature type="transmembrane region" description="Helical" evidence="1">
    <location>
        <begin position="62"/>
        <end position="82"/>
    </location>
</feature>
<proteinExistence type="predicted"/>
<name>A0ABV4AI71_9GAMM</name>
<evidence type="ECO:0000313" key="2">
    <source>
        <dbReference type="EMBL" id="MEY1662529.1"/>
    </source>
</evidence>
<comment type="caution">
    <text evidence="2">The sequence shown here is derived from an EMBL/GenBank/DDBJ whole genome shotgun (WGS) entry which is preliminary data.</text>
</comment>
<gene>
    <name evidence="2" type="ORF">AB5I84_10260</name>
</gene>
<accession>A0ABV4AI71</accession>
<keyword evidence="1" id="KW-0812">Transmembrane</keyword>
<organism evidence="2 3">
    <name type="scientific">Isoalcanivorax beigongshangi</name>
    <dbReference type="NCBI Taxonomy" id="3238810"/>
    <lineage>
        <taxon>Bacteria</taxon>
        <taxon>Pseudomonadati</taxon>
        <taxon>Pseudomonadota</taxon>
        <taxon>Gammaproteobacteria</taxon>
        <taxon>Oceanospirillales</taxon>
        <taxon>Alcanivoracaceae</taxon>
        <taxon>Isoalcanivorax</taxon>
    </lineage>
</organism>
<keyword evidence="3" id="KW-1185">Reference proteome</keyword>
<dbReference type="RefSeq" id="WP_369455763.1">
    <property type="nucleotide sequence ID" value="NZ_JBGCUO010000001.1"/>
</dbReference>
<feature type="transmembrane region" description="Helical" evidence="1">
    <location>
        <begin position="31"/>
        <end position="50"/>
    </location>
</feature>
<dbReference type="Proteomes" id="UP001562065">
    <property type="component" value="Unassembled WGS sequence"/>
</dbReference>
<protein>
    <submittedName>
        <fullName evidence="2">Uncharacterized protein</fullName>
    </submittedName>
</protein>
<evidence type="ECO:0000256" key="1">
    <source>
        <dbReference type="SAM" id="Phobius"/>
    </source>
</evidence>
<dbReference type="EMBL" id="JBGCUO010000001">
    <property type="protein sequence ID" value="MEY1662529.1"/>
    <property type="molecule type" value="Genomic_DNA"/>
</dbReference>
<reference evidence="2 3" key="1">
    <citation type="submission" date="2024-07" db="EMBL/GenBank/DDBJ databases">
        <authorList>
            <person name="Ren Q."/>
        </authorList>
    </citation>
    <scope>NUCLEOTIDE SEQUENCE [LARGE SCALE GENOMIC DNA]</scope>
    <source>
        <strain evidence="2 3">REN37</strain>
    </source>
</reference>